<feature type="compositionally biased region" description="Basic and acidic residues" evidence="6">
    <location>
        <begin position="85"/>
        <end position="100"/>
    </location>
</feature>
<dbReference type="EMBL" id="PFBF01000028">
    <property type="protein sequence ID" value="PIR86371.1"/>
    <property type="molecule type" value="Genomic_DNA"/>
</dbReference>
<dbReference type="SUPFAM" id="SSF57829">
    <property type="entry name" value="Zn-binding ribosomal proteins"/>
    <property type="match status" value="1"/>
</dbReference>
<accession>A0A2H0UIZ6</accession>
<feature type="compositionally biased region" description="Basic residues" evidence="6">
    <location>
        <begin position="1"/>
        <end position="18"/>
    </location>
</feature>
<organism evidence="7 8">
    <name type="scientific">Candidatus Kaiserbacteria bacterium CG10_big_fil_rev_8_21_14_0_10_43_70</name>
    <dbReference type="NCBI Taxonomy" id="1974605"/>
    <lineage>
        <taxon>Bacteria</taxon>
        <taxon>Candidatus Kaiseribacteriota</taxon>
    </lineage>
</organism>
<dbReference type="AlphaFoldDB" id="A0A2H0UIZ6"/>
<dbReference type="InterPro" id="IPR011332">
    <property type="entry name" value="Ribosomal_zn-bd"/>
</dbReference>
<dbReference type="GO" id="GO:0015934">
    <property type="term" value="C:large ribosomal subunit"/>
    <property type="evidence" value="ECO:0007669"/>
    <property type="project" value="InterPro"/>
</dbReference>
<dbReference type="NCBIfam" id="TIGR01031">
    <property type="entry name" value="rpmF_bact"/>
    <property type="match status" value="1"/>
</dbReference>
<evidence type="ECO:0000256" key="3">
    <source>
        <dbReference type="ARBA" id="ARBA00023274"/>
    </source>
</evidence>
<feature type="compositionally biased region" description="Basic and acidic residues" evidence="6">
    <location>
        <begin position="61"/>
        <end position="77"/>
    </location>
</feature>
<dbReference type="Proteomes" id="UP000230706">
    <property type="component" value="Unassembled WGS sequence"/>
</dbReference>
<evidence type="ECO:0000256" key="1">
    <source>
        <dbReference type="ARBA" id="ARBA00008560"/>
    </source>
</evidence>
<evidence type="ECO:0000256" key="5">
    <source>
        <dbReference type="HAMAP-Rule" id="MF_00340"/>
    </source>
</evidence>
<evidence type="ECO:0000313" key="8">
    <source>
        <dbReference type="Proteomes" id="UP000230706"/>
    </source>
</evidence>
<evidence type="ECO:0000313" key="7">
    <source>
        <dbReference type="EMBL" id="PIR86371.1"/>
    </source>
</evidence>
<evidence type="ECO:0000256" key="2">
    <source>
        <dbReference type="ARBA" id="ARBA00022980"/>
    </source>
</evidence>
<dbReference type="InterPro" id="IPR044957">
    <property type="entry name" value="Ribosomal_bL32_bact"/>
</dbReference>
<dbReference type="InterPro" id="IPR002677">
    <property type="entry name" value="Ribosomal_bL32"/>
</dbReference>
<dbReference type="HAMAP" id="MF_00340">
    <property type="entry name" value="Ribosomal_bL32"/>
    <property type="match status" value="1"/>
</dbReference>
<dbReference type="PANTHER" id="PTHR35534:SF1">
    <property type="entry name" value="LARGE RIBOSOMAL SUBUNIT PROTEIN BL32"/>
    <property type="match status" value="1"/>
</dbReference>
<evidence type="ECO:0000256" key="4">
    <source>
        <dbReference type="ARBA" id="ARBA00035178"/>
    </source>
</evidence>
<dbReference type="PANTHER" id="PTHR35534">
    <property type="entry name" value="50S RIBOSOMAL PROTEIN L32"/>
    <property type="match status" value="1"/>
</dbReference>
<dbReference type="Pfam" id="PF01783">
    <property type="entry name" value="Ribosomal_L32p"/>
    <property type="match status" value="1"/>
</dbReference>
<dbReference type="GO" id="GO:0003735">
    <property type="term" value="F:structural constituent of ribosome"/>
    <property type="evidence" value="ECO:0007669"/>
    <property type="project" value="InterPro"/>
</dbReference>
<name>A0A2H0UIZ6_9BACT</name>
<evidence type="ECO:0000256" key="6">
    <source>
        <dbReference type="SAM" id="MobiDB-lite"/>
    </source>
</evidence>
<sequence length="100" mass="11647">MGVRMRVNRSHTGNRRSHHALEEPRLSKCECGAFHKRHRACSECGKYRGKQVIDIVARVEKQQRRAKRKQEEAREMGQEANTPTEETKTTKETKGKEETK</sequence>
<feature type="region of interest" description="Disordered" evidence="6">
    <location>
        <begin position="1"/>
        <end position="24"/>
    </location>
</feature>
<feature type="region of interest" description="Disordered" evidence="6">
    <location>
        <begin position="61"/>
        <end position="100"/>
    </location>
</feature>
<comment type="caution">
    <text evidence="7">The sequence shown here is derived from an EMBL/GenBank/DDBJ whole genome shotgun (WGS) entry which is preliminary data.</text>
</comment>
<gene>
    <name evidence="5 7" type="primary">rpmF</name>
    <name evidence="7" type="ORF">COU13_01295</name>
</gene>
<dbReference type="GO" id="GO:0006412">
    <property type="term" value="P:translation"/>
    <property type="evidence" value="ECO:0007669"/>
    <property type="project" value="UniProtKB-UniRule"/>
</dbReference>
<protein>
    <recommendedName>
        <fullName evidence="4 5">Large ribosomal subunit protein bL32</fullName>
    </recommendedName>
</protein>
<comment type="similarity">
    <text evidence="1 5">Belongs to the bacterial ribosomal protein bL32 family.</text>
</comment>
<reference evidence="8" key="1">
    <citation type="submission" date="2017-09" db="EMBL/GenBank/DDBJ databases">
        <title>Depth-based differentiation of microbial function through sediment-hosted aquifers and enrichment of novel symbionts in the deep terrestrial subsurface.</title>
        <authorList>
            <person name="Probst A.J."/>
            <person name="Ladd B."/>
            <person name="Jarett J.K."/>
            <person name="Geller-Mcgrath D.E."/>
            <person name="Sieber C.M.K."/>
            <person name="Emerson J.B."/>
            <person name="Anantharaman K."/>
            <person name="Thomas B.C."/>
            <person name="Malmstrom R."/>
            <person name="Stieglmeier M."/>
            <person name="Klingl A."/>
            <person name="Woyke T."/>
            <person name="Ryan C.M."/>
            <person name="Banfield J.F."/>
        </authorList>
    </citation>
    <scope>NUCLEOTIDE SEQUENCE [LARGE SCALE GENOMIC DNA]</scope>
</reference>
<keyword evidence="2 5" id="KW-0689">Ribosomal protein</keyword>
<keyword evidence="3 5" id="KW-0687">Ribonucleoprotein</keyword>
<proteinExistence type="inferred from homology"/>